<evidence type="ECO:0000256" key="12">
    <source>
        <dbReference type="ARBA" id="ARBA00023136"/>
    </source>
</evidence>
<evidence type="ECO:0000256" key="10">
    <source>
        <dbReference type="ARBA" id="ARBA00022984"/>
    </source>
</evidence>
<dbReference type="InterPro" id="IPR012338">
    <property type="entry name" value="Beta-lactam/transpept-like"/>
</dbReference>
<keyword evidence="8 17" id="KW-0378">Hydrolase</keyword>
<keyword evidence="11 14" id="KW-1133">Transmembrane helix</keyword>
<feature type="domain" description="Penicillin-binding protein transpeptidase" evidence="15">
    <location>
        <begin position="306"/>
        <end position="676"/>
    </location>
</feature>
<evidence type="ECO:0000256" key="13">
    <source>
        <dbReference type="ARBA" id="ARBA00023316"/>
    </source>
</evidence>
<organism evidence="17 18">
    <name type="scientific">Ornithinimicrobium faecis</name>
    <dbReference type="NCBI Taxonomy" id="2934158"/>
    <lineage>
        <taxon>Bacteria</taxon>
        <taxon>Bacillati</taxon>
        <taxon>Actinomycetota</taxon>
        <taxon>Actinomycetes</taxon>
        <taxon>Micrococcales</taxon>
        <taxon>Ornithinimicrobiaceae</taxon>
        <taxon>Ornithinimicrobium</taxon>
    </lineage>
</organism>
<keyword evidence="18" id="KW-1185">Reference proteome</keyword>
<dbReference type="EMBL" id="CP099489">
    <property type="protein sequence ID" value="USQ78923.1"/>
    <property type="molecule type" value="Genomic_DNA"/>
</dbReference>
<dbReference type="InterPro" id="IPR001460">
    <property type="entry name" value="PCN-bd_Tpept"/>
</dbReference>
<dbReference type="PANTHER" id="PTHR30627:SF2">
    <property type="entry name" value="PEPTIDOGLYCAN D,D-TRANSPEPTIDASE MRDA"/>
    <property type="match status" value="1"/>
</dbReference>
<evidence type="ECO:0000256" key="14">
    <source>
        <dbReference type="SAM" id="Phobius"/>
    </source>
</evidence>
<dbReference type="NCBIfam" id="TIGR03423">
    <property type="entry name" value="pbp2_mrdA"/>
    <property type="match status" value="1"/>
</dbReference>
<dbReference type="Pfam" id="PF03717">
    <property type="entry name" value="PBP_dimer"/>
    <property type="match status" value="1"/>
</dbReference>
<evidence type="ECO:0000256" key="1">
    <source>
        <dbReference type="ARBA" id="ARBA00004167"/>
    </source>
</evidence>
<dbReference type="Gene3D" id="3.40.710.10">
    <property type="entry name" value="DD-peptidase/beta-lactamase superfamily"/>
    <property type="match status" value="1"/>
</dbReference>
<proteinExistence type="inferred from homology"/>
<dbReference type="RefSeq" id="WP_252591754.1">
    <property type="nucleotide sequence ID" value="NZ_CP099489.1"/>
</dbReference>
<reference evidence="17" key="1">
    <citation type="submission" date="2022-06" db="EMBL/GenBank/DDBJ databases">
        <title>Ornithinimicrobium HY1793.</title>
        <authorList>
            <person name="Huang Y."/>
        </authorList>
    </citation>
    <scope>NUCLEOTIDE SEQUENCE</scope>
    <source>
        <strain evidence="17">HY1793</strain>
    </source>
</reference>
<dbReference type="GO" id="GO:0009002">
    <property type="term" value="F:serine-type D-Ala-D-Ala carboxypeptidase activity"/>
    <property type="evidence" value="ECO:0007669"/>
    <property type="project" value="UniProtKB-EC"/>
</dbReference>
<feature type="domain" description="Penicillin-binding protein dimerisation" evidence="16">
    <location>
        <begin position="76"/>
        <end position="259"/>
    </location>
</feature>
<name>A0ABY4YQE0_9MICO</name>
<feature type="transmembrane region" description="Helical" evidence="14">
    <location>
        <begin position="33"/>
        <end position="52"/>
    </location>
</feature>
<dbReference type="SUPFAM" id="SSF56601">
    <property type="entry name" value="beta-lactamase/transpeptidase-like"/>
    <property type="match status" value="1"/>
</dbReference>
<dbReference type="Gene3D" id="3.90.1310.10">
    <property type="entry name" value="Penicillin-binding protein 2a (Domain 2)"/>
    <property type="match status" value="1"/>
</dbReference>
<evidence type="ECO:0000256" key="2">
    <source>
        <dbReference type="ARBA" id="ARBA00004236"/>
    </source>
</evidence>
<sequence>MGLNRRGDRPVIRVPRPQVTPRFVRHHRSLRPLWGLMIVTLVLGTVLAGRLLDLQVINHPEVAQEAAEVNTRVVTEPALRGRILAADGTPLASNAPVTVITVEPETLMESEDEGRALIEDVAGALELPVEALWGRTRVCGTEGAPPVPSCFSGSPYEPIPIAFDVDPVAALAVLERPERFAGIAVDTSPVRTYPTETVNAAHVLGYLGRPTQDEVDAGEGLTAQDLLGRTGLEATYDTALRGASGQTTVTVDPRGVVTGRLDHSDPVGGDDVLTHLDARVQGEVERILEDTVATSRDDGWPADSAAAVVLDVRTGGVVAAASYPTYDPLIWTTGVSQAEYDELTAEESGEPLINRAVAETFPPASTFKVVSLPAALETGIDPAKEYACPGSVTIGGQQFTNFESQAHGALSLQEILEVSCDTVFYTWAYDEWQAQGGLAQESDLTDPWVIASEEFGLGQPTGIDLPGEASGTIPGREWKRDYWEVTREDTCARAESGYPEVDDQERREFLEQLATENCTDGWHYRPGDAVNFSIGQGDLATTPLQIAVVYAAIANGGTLWEPQVADAVQTADGEVVEDVEPVAAGDIGVDPQALEIVRAGLEGVNTNGTGTGAFAGFDLEAYPVAGKTGSAESFGESSTAWYASYGPSNDPQYAVVVVIEEGGFGGEMAAPAARQIWDVLAGQ</sequence>
<evidence type="ECO:0000313" key="18">
    <source>
        <dbReference type="Proteomes" id="UP001056455"/>
    </source>
</evidence>
<dbReference type="InterPro" id="IPR050515">
    <property type="entry name" value="Beta-lactam/transpept"/>
</dbReference>
<dbReference type="SUPFAM" id="SSF56519">
    <property type="entry name" value="Penicillin binding protein dimerisation domain"/>
    <property type="match status" value="1"/>
</dbReference>
<dbReference type="Pfam" id="PF00905">
    <property type="entry name" value="Transpeptidase"/>
    <property type="match status" value="1"/>
</dbReference>
<evidence type="ECO:0000259" key="15">
    <source>
        <dbReference type="Pfam" id="PF00905"/>
    </source>
</evidence>
<evidence type="ECO:0000256" key="3">
    <source>
        <dbReference type="ARBA" id="ARBA00007171"/>
    </source>
</evidence>
<keyword evidence="9" id="KW-0133">Cell shape</keyword>
<dbReference type="InterPro" id="IPR017790">
    <property type="entry name" value="Penicillin-binding_protein_2"/>
</dbReference>
<evidence type="ECO:0000256" key="5">
    <source>
        <dbReference type="ARBA" id="ARBA00022519"/>
    </source>
</evidence>
<accession>A0ABY4YQE0</accession>
<evidence type="ECO:0000256" key="6">
    <source>
        <dbReference type="ARBA" id="ARBA00022670"/>
    </source>
</evidence>
<keyword evidence="13" id="KW-0961">Cell wall biogenesis/degradation</keyword>
<dbReference type="EC" id="3.4.16.4" evidence="17"/>
<keyword evidence="17" id="KW-0121">Carboxypeptidase</keyword>
<keyword evidence="4" id="KW-1003">Cell membrane</keyword>
<comment type="similarity">
    <text evidence="3">Belongs to the transpeptidase family.</text>
</comment>
<evidence type="ECO:0000259" key="16">
    <source>
        <dbReference type="Pfam" id="PF03717"/>
    </source>
</evidence>
<evidence type="ECO:0000313" key="17">
    <source>
        <dbReference type="EMBL" id="USQ78923.1"/>
    </source>
</evidence>
<dbReference type="InterPro" id="IPR005311">
    <property type="entry name" value="PBP_dimer"/>
</dbReference>
<dbReference type="Proteomes" id="UP001056455">
    <property type="component" value="Chromosome"/>
</dbReference>
<keyword evidence="12 14" id="KW-0472">Membrane</keyword>
<evidence type="ECO:0000256" key="8">
    <source>
        <dbReference type="ARBA" id="ARBA00022801"/>
    </source>
</evidence>
<protein>
    <submittedName>
        <fullName evidence="17">Penicillin-binding protein 2</fullName>
        <ecNumber evidence="17">3.4.16.4</ecNumber>
    </submittedName>
</protein>
<evidence type="ECO:0000256" key="4">
    <source>
        <dbReference type="ARBA" id="ARBA00022475"/>
    </source>
</evidence>
<evidence type="ECO:0000256" key="7">
    <source>
        <dbReference type="ARBA" id="ARBA00022692"/>
    </source>
</evidence>
<dbReference type="PANTHER" id="PTHR30627">
    <property type="entry name" value="PEPTIDOGLYCAN D,D-TRANSPEPTIDASE"/>
    <property type="match status" value="1"/>
</dbReference>
<comment type="subcellular location">
    <subcellularLocation>
        <location evidence="2">Cell membrane</location>
    </subcellularLocation>
    <subcellularLocation>
        <location evidence="1">Membrane</location>
        <topology evidence="1">Single-pass membrane protein</topology>
    </subcellularLocation>
</comment>
<dbReference type="InterPro" id="IPR036138">
    <property type="entry name" value="PBP_dimer_sf"/>
</dbReference>
<keyword evidence="5" id="KW-0997">Cell inner membrane</keyword>
<keyword evidence="7 14" id="KW-0812">Transmembrane</keyword>
<keyword evidence="6" id="KW-0645">Protease</keyword>
<gene>
    <name evidence="17" type="primary">mrdA</name>
    <name evidence="17" type="ORF">NF556_14995</name>
</gene>
<evidence type="ECO:0000256" key="11">
    <source>
        <dbReference type="ARBA" id="ARBA00022989"/>
    </source>
</evidence>
<evidence type="ECO:0000256" key="9">
    <source>
        <dbReference type="ARBA" id="ARBA00022960"/>
    </source>
</evidence>
<keyword evidence="10" id="KW-0573">Peptidoglycan synthesis</keyword>